<dbReference type="GO" id="GO:0005680">
    <property type="term" value="C:anaphase-promoting complex"/>
    <property type="evidence" value="ECO:0007669"/>
    <property type="project" value="TreeGrafter"/>
</dbReference>
<dbReference type="GO" id="GO:1990757">
    <property type="term" value="F:ubiquitin ligase activator activity"/>
    <property type="evidence" value="ECO:0007669"/>
    <property type="project" value="TreeGrafter"/>
</dbReference>
<dbReference type="Gene3D" id="2.130.10.10">
    <property type="entry name" value="YVTN repeat-like/Quinoprotein amine dehydrogenase"/>
    <property type="match status" value="2"/>
</dbReference>
<evidence type="ECO:0000313" key="5">
    <source>
        <dbReference type="EMBL" id="ETN37970.1"/>
    </source>
</evidence>
<evidence type="ECO:0000313" key="6">
    <source>
        <dbReference type="Proteomes" id="UP000030752"/>
    </source>
</evidence>
<dbReference type="RefSeq" id="XP_008720139.1">
    <property type="nucleotide sequence ID" value="XM_008721917.1"/>
</dbReference>
<dbReference type="VEuPathDB" id="FungiDB:HMPREF1541_07593"/>
<dbReference type="InterPro" id="IPR015943">
    <property type="entry name" value="WD40/YVTN_repeat-like_dom_sf"/>
</dbReference>
<dbReference type="GO" id="GO:0031145">
    <property type="term" value="P:anaphase-promoting complex-dependent catabolic process"/>
    <property type="evidence" value="ECO:0007669"/>
    <property type="project" value="TreeGrafter"/>
</dbReference>
<keyword evidence="2" id="KW-0677">Repeat</keyword>
<dbReference type="InParanoid" id="W2RNS3"/>
<evidence type="ECO:0000256" key="4">
    <source>
        <dbReference type="SAM" id="MobiDB-lite"/>
    </source>
</evidence>
<feature type="compositionally biased region" description="Basic and acidic residues" evidence="4">
    <location>
        <begin position="143"/>
        <end position="155"/>
    </location>
</feature>
<dbReference type="InterPro" id="IPR033010">
    <property type="entry name" value="Cdc20/Fizzy"/>
</dbReference>
<keyword evidence="1 3" id="KW-0853">WD repeat</keyword>
<feature type="compositionally biased region" description="Low complexity" evidence="4">
    <location>
        <begin position="25"/>
        <end position="39"/>
    </location>
</feature>
<dbReference type="Proteomes" id="UP000030752">
    <property type="component" value="Unassembled WGS sequence"/>
</dbReference>
<dbReference type="EMBL" id="KB822723">
    <property type="protein sequence ID" value="ETN37970.1"/>
    <property type="molecule type" value="Genomic_DNA"/>
</dbReference>
<keyword evidence="6" id="KW-1185">Reference proteome</keyword>
<evidence type="ECO:0000256" key="2">
    <source>
        <dbReference type="ARBA" id="ARBA00022737"/>
    </source>
</evidence>
<organism evidence="5 6">
    <name type="scientific">Cyphellophora europaea (strain CBS 101466)</name>
    <name type="common">Phialophora europaea</name>
    <dbReference type="NCBI Taxonomy" id="1220924"/>
    <lineage>
        <taxon>Eukaryota</taxon>
        <taxon>Fungi</taxon>
        <taxon>Dikarya</taxon>
        <taxon>Ascomycota</taxon>
        <taxon>Pezizomycotina</taxon>
        <taxon>Eurotiomycetes</taxon>
        <taxon>Chaetothyriomycetidae</taxon>
        <taxon>Chaetothyriales</taxon>
        <taxon>Cyphellophoraceae</taxon>
        <taxon>Cyphellophora</taxon>
    </lineage>
</organism>
<dbReference type="AlphaFoldDB" id="W2RNS3"/>
<feature type="region of interest" description="Disordered" evidence="4">
    <location>
        <begin position="1"/>
        <end position="102"/>
    </location>
</feature>
<dbReference type="PROSITE" id="PS50082">
    <property type="entry name" value="WD_REPEATS_2"/>
    <property type="match status" value="1"/>
</dbReference>
<reference evidence="5 6" key="1">
    <citation type="submission" date="2013-03" db="EMBL/GenBank/DDBJ databases">
        <title>The Genome Sequence of Phialophora europaea CBS 101466.</title>
        <authorList>
            <consortium name="The Broad Institute Genomics Platform"/>
            <person name="Cuomo C."/>
            <person name="de Hoog S."/>
            <person name="Gorbushina A."/>
            <person name="Walker B."/>
            <person name="Young S.K."/>
            <person name="Zeng Q."/>
            <person name="Gargeya S."/>
            <person name="Fitzgerald M."/>
            <person name="Haas B."/>
            <person name="Abouelleil A."/>
            <person name="Allen A.W."/>
            <person name="Alvarado L."/>
            <person name="Arachchi H.M."/>
            <person name="Berlin A.M."/>
            <person name="Chapman S.B."/>
            <person name="Gainer-Dewar J."/>
            <person name="Goldberg J."/>
            <person name="Griggs A."/>
            <person name="Gujja S."/>
            <person name="Hansen M."/>
            <person name="Howarth C."/>
            <person name="Imamovic A."/>
            <person name="Ireland A."/>
            <person name="Larimer J."/>
            <person name="McCowan C."/>
            <person name="Murphy C."/>
            <person name="Pearson M."/>
            <person name="Poon T.W."/>
            <person name="Priest M."/>
            <person name="Roberts A."/>
            <person name="Saif S."/>
            <person name="Shea T."/>
            <person name="Sisk P."/>
            <person name="Sykes S."/>
            <person name="Wortman J."/>
            <person name="Nusbaum C."/>
            <person name="Birren B."/>
        </authorList>
    </citation>
    <scope>NUCLEOTIDE SEQUENCE [LARGE SCALE GENOMIC DNA]</scope>
    <source>
        <strain evidence="5 6">CBS 101466</strain>
    </source>
</reference>
<dbReference type="SUPFAM" id="SSF50978">
    <property type="entry name" value="WD40 repeat-like"/>
    <property type="match status" value="1"/>
</dbReference>
<dbReference type="PANTHER" id="PTHR19918">
    <property type="entry name" value="CELL DIVISION CYCLE 20 CDC20 FIZZY -RELATED"/>
    <property type="match status" value="1"/>
</dbReference>
<feature type="compositionally biased region" description="Polar residues" evidence="4">
    <location>
        <begin position="40"/>
        <end position="64"/>
    </location>
</feature>
<proteinExistence type="predicted"/>
<feature type="region of interest" description="Disordered" evidence="4">
    <location>
        <begin position="116"/>
        <end position="184"/>
    </location>
</feature>
<evidence type="ECO:0000256" key="3">
    <source>
        <dbReference type="PROSITE-ProRule" id="PRU00221"/>
    </source>
</evidence>
<feature type="repeat" description="WD" evidence="3">
    <location>
        <begin position="499"/>
        <end position="534"/>
    </location>
</feature>
<name>W2RNS3_CYPE1</name>
<dbReference type="GeneID" id="19974932"/>
<feature type="compositionally biased region" description="Polar residues" evidence="4">
    <location>
        <begin position="77"/>
        <end position="93"/>
    </location>
</feature>
<dbReference type="GO" id="GO:0010997">
    <property type="term" value="F:anaphase-promoting complex binding"/>
    <property type="evidence" value="ECO:0007669"/>
    <property type="project" value="InterPro"/>
</dbReference>
<sequence>MSDSVADSDQMLKKRSNQPLIGQTSESLPSQLSSSSSPSDFGSGTGDANTDVHQTSNVTSTSSVPRRPQISELMAHVSTTQTRNEQHPAQSMGSPPRKRRCVSASPIVLARTRWTSPDRFIPSRPNHDKATPFLTSKPPSSLHRRELYGRARDPAADPFRSQTESRSQETANRRTPSTAYGLHPPRYMPSFVHGVDAGPVNIDPRRGPDALRHTSWGGFWTVGGASAAQFGQLRGVPTGSGQRIASGTNAPMHTPAFLDAPTHADLRSAHENRLALALEIDQAARILSPSRGTSHTSGTPAAHDQAVRWRDCAWGRHHAHKAPLPKSMETRRTEKVIPTVPFRVLDAPHLKDDYYCSILAYCYTSHTLAVALTHKVYLWTEEYGVRCPPLPPSRLSNFVTSLAFSSDEGSKSILAVARHSGDVILWSLLETRPRFEAPHPCPASCVAFRPAVTLRQSSKSANIVPCEDLIIGDDSGRIYYYSIEWPEFEPGSMTLLLKLDAHAQNICGLAWAPDGEAFASGGNDNVALLFTTESILMRAAQQEGMEEQTSTIEPRGSRISISAVETGPMTPPTSPERSYIQGTHPNLSIFEQPIDTTYERGMPPSRPQSAEGMAQIPQARGKQQERMDALPALQNSLVNPAIPGFPNMQTFTLYHAAAVKAMAFAPWQASLLATGGGSNDRQIHFHHTGSGAALAVINVFAQVTSLV</sequence>
<dbReference type="PANTHER" id="PTHR19918:SF5">
    <property type="entry name" value="MEIOSIS-SPECIFIC APC_C ACTIVATOR PROTEIN AMA1"/>
    <property type="match status" value="1"/>
</dbReference>
<evidence type="ECO:0000256" key="1">
    <source>
        <dbReference type="ARBA" id="ARBA00022574"/>
    </source>
</evidence>
<dbReference type="eggNOG" id="KOG0305">
    <property type="taxonomic scope" value="Eukaryota"/>
</dbReference>
<dbReference type="GO" id="GO:1905786">
    <property type="term" value="P:positive regulation of anaphase-promoting complex-dependent catabolic process"/>
    <property type="evidence" value="ECO:0007669"/>
    <property type="project" value="TreeGrafter"/>
</dbReference>
<accession>W2RNS3</accession>
<dbReference type="Pfam" id="PF00400">
    <property type="entry name" value="WD40"/>
    <property type="match status" value="1"/>
</dbReference>
<dbReference type="InterPro" id="IPR036322">
    <property type="entry name" value="WD40_repeat_dom_sf"/>
</dbReference>
<dbReference type="InterPro" id="IPR001680">
    <property type="entry name" value="WD40_rpt"/>
</dbReference>
<protein>
    <submittedName>
        <fullName evidence="5">Uncharacterized protein</fullName>
    </submittedName>
</protein>
<feature type="compositionally biased region" description="Polar residues" evidence="4">
    <location>
        <begin position="160"/>
        <end position="178"/>
    </location>
</feature>
<gene>
    <name evidence="5" type="ORF">HMPREF1541_07593</name>
</gene>
<dbReference type="OrthoDB" id="10263272at2759"/>
<dbReference type="HOGENOM" id="CLU_014831_3_0_1"/>
<dbReference type="SMART" id="SM00320">
    <property type="entry name" value="WD40"/>
    <property type="match status" value="3"/>
</dbReference>
<dbReference type="STRING" id="1220924.W2RNS3"/>